<dbReference type="STRING" id="1265861.BCAMP_07580"/>
<gene>
    <name evidence="2" type="ORF">BCAMP_07580</name>
</gene>
<dbReference type="EMBL" id="AODH01000029">
    <property type="protein sequence ID" value="EUJ39240.1"/>
    <property type="molecule type" value="Genomic_DNA"/>
</dbReference>
<reference evidence="2 3" key="1">
    <citation type="submission" date="2012-12" db="EMBL/GenBank/DDBJ databases">
        <title>Novel taxa of Listeriaceae from agricultural environments in the United States.</title>
        <authorList>
            <person name="den Bakker H.C."/>
            <person name="Allred A."/>
            <person name="Warchocki S."/>
            <person name="Wright E.M."/>
            <person name="Burrell A."/>
            <person name="Nightingale K.K."/>
            <person name="Kephart D."/>
            <person name="Wiedmann M."/>
        </authorList>
    </citation>
    <scope>NUCLEOTIDE SEQUENCE [LARGE SCALE GENOMIC DNA]</scope>
    <source>
        <strain evidence="2 3">FSL F6-1037</strain>
    </source>
</reference>
<protein>
    <submittedName>
        <fullName evidence="2">Uncharacterized protein</fullName>
    </submittedName>
</protein>
<evidence type="ECO:0000256" key="1">
    <source>
        <dbReference type="SAM" id="MobiDB-lite"/>
    </source>
</evidence>
<dbReference type="AlphaFoldDB" id="W7CRJ1"/>
<name>W7CRJ1_9LIST</name>
<dbReference type="Proteomes" id="UP000019243">
    <property type="component" value="Unassembled WGS sequence"/>
</dbReference>
<comment type="caution">
    <text evidence="2">The sequence shown here is derived from an EMBL/GenBank/DDBJ whole genome shotgun (WGS) entry which is preliminary data.</text>
</comment>
<dbReference type="RefSeq" id="WP_035314732.1">
    <property type="nucleotide sequence ID" value="NZ_AODH01000029.1"/>
</dbReference>
<feature type="compositionally biased region" description="Basic residues" evidence="1">
    <location>
        <begin position="470"/>
        <end position="485"/>
    </location>
</feature>
<dbReference type="InterPro" id="IPR046237">
    <property type="entry name" value="DUF6270"/>
</dbReference>
<keyword evidence="3" id="KW-1185">Reference proteome</keyword>
<feature type="region of interest" description="Disordered" evidence="1">
    <location>
        <begin position="464"/>
        <end position="485"/>
    </location>
</feature>
<accession>W7CRJ1</accession>
<organism evidence="2 3">
    <name type="scientific">Brochothrix campestris FSL F6-1037</name>
    <dbReference type="NCBI Taxonomy" id="1265861"/>
    <lineage>
        <taxon>Bacteria</taxon>
        <taxon>Bacillati</taxon>
        <taxon>Bacillota</taxon>
        <taxon>Bacilli</taxon>
        <taxon>Bacillales</taxon>
        <taxon>Listeriaceae</taxon>
        <taxon>Brochothrix</taxon>
    </lineage>
</organism>
<proteinExistence type="predicted"/>
<evidence type="ECO:0000313" key="2">
    <source>
        <dbReference type="EMBL" id="EUJ39240.1"/>
    </source>
</evidence>
<dbReference type="Pfam" id="PF19786">
    <property type="entry name" value="DUF6270"/>
    <property type="match status" value="1"/>
</dbReference>
<evidence type="ECO:0000313" key="3">
    <source>
        <dbReference type="Proteomes" id="UP000019243"/>
    </source>
</evidence>
<sequence>MLPKMTSFGACVSRDLFKSSIVRDYKDFFAFSNDQYHMSVVSLMSQPLSEELLGKIPAELEGKVNPFVKKCFKEDLTKVFLRKIATNEQDYLLLDFYMDTYYGVIELQDGSYVSGKQWQYQKIDFYNKVVKQEVKAAINPLTDRAGYLVLWKDSIDRFMAYIKQESPETTIILNTKKFTNRYFNSDTKSFEDLSVVIKDKKRTAATIERMNDIWTEMDTYLLTRYPEVKALRFDEERYYSSAENEWGPFYLHFNQAFYDDAQQQLIKLVMEERGYFKLEEVLPGGICKKVGDDVQSFADVREWGDYYIPMHQYEQMIDKPTRDAAGYFLKNHPQSASGYFIQELTRASLKTNIESYRRIVTRFGQSNWNKTDLGDEVIYLDGTIDLKAINTTGEYYMSDKVTRTIEDHPTKNSGWFLTVSKRTGDSCMQELTKKTQIDENMQRYYRILNFKENTATKWNAIGEPKATREHSKKSWRSRLTAKWKA</sequence>